<dbReference type="NCBIfam" id="TIGR00560">
    <property type="entry name" value="pgsA"/>
    <property type="match status" value="1"/>
</dbReference>
<sequence length="223" mass="25328">MGKISDQNESRPKLGFKWNVPNILTLLRIALVPVFLIVFLAHPHDQVWRFWATVVFAVAILTDLFDGKIARKYNLITNFGKIWDSIADKALTGVGFIVLSIVGELPWWMTVIILLREWGITAMRFVILKYGVMAANRGGKLKTVIQSVALIMFLIWLPALGAWWCAPKWIAMWIAFLLTVYTGAEYIFEAARLRKAALKAGHPVDISTVEQEPFIKRIFKGNK</sequence>
<keyword evidence="10" id="KW-1208">Phospholipid metabolism</keyword>
<dbReference type="InterPro" id="IPR004570">
    <property type="entry name" value="Phosphatidylglycerol_P_synth"/>
</dbReference>
<dbReference type="EMBL" id="AGZR01000005">
    <property type="protein sequence ID" value="EPD33315.1"/>
    <property type="molecule type" value="Genomic_DNA"/>
</dbReference>
<accession>S2W4W7</accession>
<proteinExistence type="inferred from homology"/>
<evidence type="ECO:0000256" key="8">
    <source>
        <dbReference type="ARBA" id="ARBA00023136"/>
    </source>
</evidence>
<evidence type="ECO:0000256" key="4">
    <source>
        <dbReference type="ARBA" id="ARBA00022679"/>
    </source>
</evidence>
<dbReference type="HOGENOM" id="CLU_051314_2_0_11"/>
<gene>
    <name evidence="14" type="ORF">HMPREF9306_00854</name>
</gene>
<dbReference type="InterPro" id="IPR050324">
    <property type="entry name" value="CDP-alcohol_PTase-I"/>
</dbReference>
<feature type="transmembrane region" description="Helical" evidence="13">
    <location>
        <begin position="170"/>
        <end position="188"/>
    </location>
</feature>
<evidence type="ECO:0000256" key="6">
    <source>
        <dbReference type="ARBA" id="ARBA00022989"/>
    </source>
</evidence>
<dbReference type="GO" id="GO:0016020">
    <property type="term" value="C:membrane"/>
    <property type="evidence" value="ECO:0007669"/>
    <property type="project" value="UniProtKB-SubCell"/>
</dbReference>
<evidence type="ECO:0000256" key="9">
    <source>
        <dbReference type="ARBA" id="ARBA00023209"/>
    </source>
</evidence>
<dbReference type="STRING" id="883161.HMPREF9306_00854"/>
<evidence type="ECO:0000256" key="3">
    <source>
        <dbReference type="ARBA" id="ARBA00022516"/>
    </source>
</evidence>
<dbReference type="PANTHER" id="PTHR14269:SF52">
    <property type="entry name" value="PHOSPHATIDYLGLYCEROPHOSPHATE SYNTHASE-RELATED"/>
    <property type="match status" value="1"/>
</dbReference>
<dbReference type="Gene3D" id="1.20.120.1760">
    <property type="match status" value="1"/>
</dbReference>
<evidence type="ECO:0000256" key="12">
    <source>
        <dbReference type="RuleBase" id="RU003750"/>
    </source>
</evidence>
<evidence type="ECO:0000256" key="7">
    <source>
        <dbReference type="ARBA" id="ARBA00023098"/>
    </source>
</evidence>
<comment type="caution">
    <text evidence="14">The sequence shown here is derived from an EMBL/GenBank/DDBJ whole genome shotgun (WGS) entry which is preliminary data.</text>
</comment>
<comment type="subcellular location">
    <subcellularLocation>
        <location evidence="1">Membrane</location>
        <topology evidence="1">Multi-pass membrane protein</topology>
    </subcellularLocation>
</comment>
<evidence type="ECO:0000256" key="2">
    <source>
        <dbReference type="ARBA" id="ARBA00010441"/>
    </source>
</evidence>
<keyword evidence="4 12" id="KW-0808">Transferase</keyword>
<name>S2W4W7_9ACTN</name>
<evidence type="ECO:0000256" key="5">
    <source>
        <dbReference type="ARBA" id="ARBA00022692"/>
    </source>
</evidence>
<dbReference type="AlphaFoldDB" id="S2W4W7"/>
<feature type="transmembrane region" description="Helical" evidence="13">
    <location>
        <begin position="47"/>
        <end position="65"/>
    </location>
</feature>
<reference evidence="14 15" key="1">
    <citation type="submission" date="2013-04" db="EMBL/GenBank/DDBJ databases">
        <title>The Genome Sequence of Propionimicrobium lymphophilum ACS-093-V-SCH5.</title>
        <authorList>
            <consortium name="The Broad Institute Genomics Platform"/>
            <person name="Earl A."/>
            <person name="Ward D."/>
            <person name="Feldgarden M."/>
            <person name="Gevers D."/>
            <person name="Saerens B."/>
            <person name="Vaneechoutte M."/>
            <person name="Walker B."/>
            <person name="Young S."/>
            <person name="Zeng Q."/>
            <person name="Gargeya S."/>
            <person name="Fitzgerald M."/>
            <person name="Haas B."/>
            <person name="Abouelleil A."/>
            <person name="Allen A.W."/>
            <person name="Alvarado L."/>
            <person name="Arachchi H.M."/>
            <person name="Berlin A.M."/>
            <person name="Chapman S.B."/>
            <person name="Gainer-Dewar J."/>
            <person name="Goldberg J."/>
            <person name="Griggs A."/>
            <person name="Gujja S."/>
            <person name="Hansen M."/>
            <person name="Howarth C."/>
            <person name="Imamovic A."/>
            <person name="Ireland A."/>
            <person name="Larimer J."/>
            <person name="McCowan C."/>
            <person name="Murphy C."/>
            <person name="Pearson M."/>
            <person name="Poon T.W."/>
            <person name="Priest M."/>
            <person name="Roberts A."/>
            <person name="Saif S."/>
            <person name="Shea T."/>
            <person name="Sisk P."/>
            <person name="Sykes S."/>
            <person name="Wortman J."/>
            <person name="Nusbaum C."/>
            <person name="Birren B."/>
        </authorList>
    </citation>
    <scope>NUCLEOTIDE SEQUENCE [LARGE SCALE GENOMIC DNA]</scope>
    <source>
        <strain evidence="14 15">ACS-093-V-SCH5</strain>
    </source>
</reference>
<keyword evidence="5 13" id="KW-0812">Transmembrane</keyword>
<comment type="similarity">
    <text evidence="2 12">Belongs to the CDP-alcohol phosphatidyltransferase class-I family.</text>
</comment>
<keyword evidence="9" id="KW-0594">Phospholipid biosynthesis</keyword>
<dbReference type="EC" id="2.7.8.5" evidence="11"/>
<dbReference type="GO" id="GO:0046474">
    <property type="term" value="P:glycerophospholipid biosynthetic process"/>
    <property type="evidence" value="ECO:0007669"/>
    <property type="project" value="TreeGrafter"/>
</dbReference>
<keyword evidence="6 13" id="KW-1133">Transmembrane helix</keyword>
<dbReference type="InterPro" id="IPR048254">
    <property type="entry name" value="CDP_ALCOHOL_P_TRANSF_CS"/>
</dbReference>
<evidence type="ECO:0000256" key="13">
    <source>
        <dbReference type="SAM" id="Phobius"/>
    </source>
</evidence>
<dbReference type="InterPro" id="IPR000462">
    <property type="entry name" value="CDP-OH_P_trans"/>
</dbReference>
<dbReference type="PIRSF" id="PIRSF000847">
    <property type="entry name" value="Phos_ph_gly_syn"/>
    <property type="match status" value="1"/>
</dbReference>
<dbReference type="PROSITE" id="PS00379">
    <property type="entry name" value="CDP_ALCOHOL_P_TRANSF"/>
    <property type="match status" value="1"/>
</dbReference>
<keyword evidence="7" id="KW-0443">Lipid metabolism</keyword>
<dbReference type="UniPathway" id="UPA00085"/>
<dbReference type="RefSeq" id="WP_016455690.1">
    <property type="nucleotide sequence ID" value="NZ_KE150269.1"/>
</dbReference>
<dbReference type="PATRIC" id="fig|883161.3.peg.850"/>
<dbReference type="PANTHER" id="PTHR14269">
    <property type="entry name" value="CDP-DIACYLGLYCEROL--GLYCEROL-3-PHOSPHATE 3-PHOSPHATIDYLTRANSFERASE-RELATED"/>
    <property type="match status" value="1"/>
</dbReference>
<organism evidence="14 15">
    <name type="scientific">Propionimicrobium lymphophilum ACS-093-V-SCH5</name>
    <dbReference type="NCBI Taxonomy" id="883161"/>
    <lineage>
        <taxon>Bacteria</taxon>
        <taxon>Bacillati</taxon>
        <taxon>Actinomycetota</taxon>
        <taxon>Actinomycetes</taxon>
        <taxon>Propionibacteriales</taxon>
        <taxon>Propionibacteriaceae</taxon>
        <taxon>Propionimicrobium</taxon>
    </lineage>
</organism>
<feature type="transmembrane region" description="Helical" evidence="13">
    <location>
        <begin position="144"/>
        <end position="164"/>
    </location>
</feature>
<evidence type="ECO:0000313" key="15">
    <source>
        <dbReference type="Proteomes" id="UP000014417"/>
    </source>
</evidence>
<evidence type="ECO:0000313" key="14">
    <source>
        <dbReference type="EMBL" id="EPD33315.1"/>
    </source>
</evidence>
<keyword evidence="15" id="KW-1185">Reference proteome</keyword>
<evidence type="ECO:0000256" key="1">
    <source>
        <dbReference type="ARBA" id="ARBA00004141"/>
    </source>
</evidence>
<keyword evidence="3" id="KW-0444">Lipid biosynthesis</keyword>
<dbReference type="Pfam" id="PF01066">
    <property type="entry name" value="CDP-OH_P_transf"/>
    <property type="match status" value="1"/>
</dbReference>
<feature type="transmembrane region" description="Helical" evidence="13">
    <location>
        <begin position="20"/>
        <end position="41"/>
    </location>
</feature>
<protein>
    <recommendedName>
        <fullName evidence="11">CDP-diacylglycerol--glycerol-3-phosphate 3-phosphatidyltransferase</fullName>
        <ecNumber evidence="11">2.7.8.5</ecNumber>
    </recommendedName>
</protein>
<dbReference type="GO" id="GO:0008444">
    <property type="term" value="F:CDP-diacylglycerol-glycerol-3-phosphate 3-phosphatidyltransferase activity"/>
    <property type="evidence" value="ECO:0007669"/>
    <property type="project" value="UniProtKB-UniRule"/>
</dbReference>
<keyword evidence="8 13" id="KW-0472">Membrane</keyword>
<dbReference type="InterPro" id="IPR043130">
    <property type="entry name" value="CDP-OH_PTrfase_TM_dom"/>
</dbReference>
<evidence type="ECO:0000256" key="11">
    <source>
        <dbReference type="NCBIfam" id="TIGR00560"/>
    </source>
</evidence>
<dbReference type="Proteomes" id="UP000014417">
    <property type="component" value="Unassembled WGS sequence"/>
</dbReference>
<evidence type="ECO:0000256" key="10">
    <source>
        <dbReference type="ARBA" id="ARBA00023264"/>
    </source>
</evidence>